<feature type="non-terminal residue" evidence="1">
    <location>
        <position position="1"/>
    </location>
</feature>
<name>A0A0B4EY57_METAF</name>
<keyword evidence="2" id="KW-1185">Reference proteome</keyword>
<gene>
    <name evidence="1" type="ORF">MAN_09717</name>
</gene>
<dbReference type="EMBL" id="AZNF01000018">
    <property type="protein sequence ID" value="KID60582.1"/>
    <property type="molecule type" value="Genomic_DNA"/>
</dbReference>
<dbReference type="VEuPathDB" id="FungiDB:MAN_09717"/>
<sequence>MELEDDRQRVVLSGCDYITKFGYEKAENMERFCVTCPELKLLEKVPVVDARVFNVIWPITPRTLHSVLPIYSPSATEVDGSIVHLVDAALRRAEVDVSQFSSIRNLDHFQEALRSILPEMLRYSSAPGMLGHLLGLAFDGCEHLDMVDFKSLSAEAVDAALSTKELSGVKEISLSAEMLNETGTSNSTPTDLADTLAQCSNIENIYVMCEPELGRDRRLAKQRQSIDFLAKLLSRHMQDIMASRAPSTVYNRFPVRNVFYRTQLNPYDPETYDFGHCRMDHMLIGTESFVARFLSWLRHPDFHMAGTACGPDKLADLSQLDVRPLPIGDCAHPRRFLEAADTILVRGWTVLVSQRTFTNYLVAEDNMCGSRENLPEDCQWMEYAFVRSGSDVQDGKPQVIGVRGFLEIMAP</sequence>
<accession>A0A0B4EY57</accession>
<protein>
    <submittedName>
        <fullName evidence="1">Glycosyl transferase</fullName>
    </submittedName>
</protein>
<evidence type="ECO:0000313" key="2">
    <source>
        <dbReference type="Proteomes" id="UP000031186"/>
    </source>
</evidence>
<comment type="caution">
    <text evidence="1">The sequence shown here is derived from an EMBL/GenBank/DDBJ whole genome shotgun (WGS) entry which is preliminary data.</text>
</comment>
<dbReference type="Proteomes" id="UP000031186">
    <property type="component" value="Unassembled WGS sequence"/>
</dbReference>
<keyword evidence="1" id="KW-0808">Transferase</keyword>
<proteinExistence type="predicted"/>
<evidence type="ECO:0000313" key="1">
    <source>
        <dbReference type="EMBL" id="KID60582.1"/>
    </source>
</evidence>
<dbReference type="GO" id="GO:0016740">
    <property type="term" value="F:transferase activity"/>
    <property type="evidence" value="ECO:0007669"/>
    <property type="project" value="UniProtKB-KW"/>
</dbReference>
<dbReference type="AlphaFoldDB" id="A0A0B4EY57"/>
<organism evidence="1 2">
    <name type="scientific">Metarhizium anisopliae (strain ARSEF 549)</name>
    <dbReference type="NCBI Taxonomy" id="3151832"/>
    <lineage>
        <taxon>Eukaryota</taxon>
        <taxon>Fungi</taxon>
        <taxon>Dikarya</taxon>
        <taxon>Ascomycota</taxon>
        <taxon>Pezizomycotina</taxon>
        <taxon>Sordariomycetes</taxon>
        <taxon>Hypocreomycetidae</taxon>
        <taxon>Hypocreales</taxon>
        <taxon>Clavicipitaceae</taxon>
        <taxon>Metarhizium</taxon>
    </lineage>
</organism>
<reference evidence="1 2" key="1">
    <citation type="journal article" date="2014" name="Proc. Natl. Acad. Sci. U.S.A.">
        <title>Trajectory and genomic determinants of fungal-pathogen speciation and host adaptation.</title>
        <authorList>
            <person name="Hu X."/>
            <person name="Xiao G."/>
            <person name="Zheng P."/>
            <person name="Shang Y."/>
            <person name="Su Y."/>
            <person name="Zhang X."/>
            <person name="Liu X."/>
            <person name="Zhan S."/>
            <person name="St Leger R.J."/>
            <person name="Wang C."/>
        </authorList>
    </citation>
    <scope>NUCLEOTIDE SEQUENCE [LARGE SCALE GENOMIC DNA]</scope>
    <source>
        <strain evidence="1 2">ARSEF 549</strain>
    </source>
</reference>
<dbReference type="HOGENOM" id="CLU_669170_0_0_1"/>